<sequence length="146" mass="16679">MQMRKRNRASAEIVVAVAANKHKKIEQGKEMLQSYKPMEKRTGPRMMNKEFTDKYVKGVVTFSNIQVRNIKKMDFIGQPDPYVKFKLGGAQKKTSVAKDQKDHDYLNESYDLNYDPASISGKVLIQVWDFDTFGKDDLIGVAVVDV</sequence>
<dbReference type="Proteomes" id="UP000324800">
    <property type="component" value="Unassembled WGS sequence"/>
</dbReference>
<accession>A0A5J4TU59</accession>
<dbReference type="InterPro" id="IPR000008">
    <property type="entry name" value="C2_dom"/>
</dbReference>
<gene>
    <name evidence="2" type="ORF">EZS28_043403</name>
</gene>
<dbReference type="CDD" id="cd00030">
    <property type="entry name" value="C2"/>
    <property type="match status" value="1"/>
</dbReference>
<evidence type="ECO:0000313" key="2">
    <source>
        <dbReference type="EMBL" id="KAA6361071.1"/>
    </source>
</evidence>
<protein>
    <recommendedName>
        <fullName evidence="1">C2 domain-containing protein</fullName>
    </recommendedName>
</protein>
<dbReference type="SUPFAM" id="SSF49562">
    <property type="entry name" value="C2 domain (Calcium/lipid-binding domain, CaLB)"/>
    <property type="match status" value="1"/>
</dbReference>
<name>A0A5J4TU59_9EUKA</name>
<reference evidence="2 3" key="1">
    <citation type="submission" date="2019-03" db="EMBL/GenBank/DDBJ databases">
        <title>Single cell metagenomics reveals metabolic interactions within the superorganism composed of flagellate Streblomastix strix and complex community of Bacteroidetes bacteria on its surface.</title>
        <authorList>
            <person name="Treitli S.C."/>
            <person name="Kolisko M."/>
            <person name="Husnik F."/>
            <person name="Keeling P."/>
            <person name="Hampl V."/>
        </authorList>
    </citation>
    <scope>NUCLEOTIDE SEQUENCE [LARGE SCALE GENOMIC DNA]</scope>
    <source>
        <strain evidence="2">ST1C</strain>
    </source>
</reference>
<dbReference type="EMBL" id="SNRW01026062">
    <property type="protein sequence ID" value="KAA6361071.1"/>
    <property type="molecule type" value="Genomic_DNA"/>
</dbReference>
<dbReference type="Gene3D" id="2.60.40.150">
    <property type="entry name" value="C2 domain"/>
    <property type="match status" value="1"/>
</dbReference>
<dbReference type="Pfam" id="PF00168">
    <property type="entry name" value="C2"/>
    <property type="match status" value="1"/>
</dbReference>
<proteinExistence type="predicted"/>
<evidence type="ECO:0000259" key="1">
    <source>
        <dbReference type="PROSITE" id="PS50004"/>
    </source>
</evidence>
<dbReference type="OrthoDB" id="419768at2759"/>
<evidence type="ECO:0000313" key="3">
    <source>
        <dbReference type="Proteomes" id="UP000324800"/>
    </source>
</evidence>
<dbReference type="AlphaFoldDB" id="A0A5J4TU59"/>
<organism evidence="2 3">
    <name type="scientific">Streblomastix strix</name>
    <dbReference type="NCBI Taxonomy" id="222440"/>
    <lineage>
        <taxon>Eukaryota</taxon>
        <taxon>Metamonada</taxon>
        <taxon>Preaxostyla</taxon>
        <taxon>Oxymonadida</taxon>
        <taxon>Streblomastigidae</taxon>
        <taxon>Streblomastix</taxon>
    </lineage>
</organism>
<dbReference type="PROSITE" id="PS50004">
    <property type="entry name" value="C2"/>
    <property type="match status" value="1"/>
</dbReference>
<dbReference type="InterPro" id="IPR035892">
    <property type="entry name" value="C2_domain_sf"/>
</dbReference>
<comment type="caution">
    <text evidence="2">The sequence shown here is derived from an EMBL/GenBank/DDBJ whole genome shotgun (WGS) entry which is preliminary data.</text>
</comment>
<feature type="domain" description="C2" evidence="1">
    <location>
        <begin position="41"/>
        <end position="146"/>
    </location>
</feature>